<evidence type="ECO:0000256" key="2">
    <source>
        <dbReference type="ARBA" id="ARBA00022734"/>
    </source>
</evidence>
<dbReference type="Gene3D" id="2.100.10.30">
    <property type="entry name" value="Jacalin-like lectin domain"/>
    <property type="match status" value="1"/>
</dbReference>
<protein>
    <recommendedName>
        <fullName evidence="3">Jacalin-type lectin domain-containing protein</fullName>
    </recommendedName>
</protein>
<evidence type="ECO:0000313" key="5">
    <source>
        <dbReference type="Proteomes" id="UP000233551"/>
    </source>
</evidence>
<evidence type="ECO:0000259" key="3">
    <source>
        <dbReference type="Pfam" id="PF01419"/>
    </source>
</evidence>
<dbReference type="GO" id="GO:0030246">
    <property type="term" value="F:carbohydrate binding"/>
    <property type="evidence" value="ECO:0007669"/>
    <property type="project" value="UniProtKB-KW"/>
</dbReference>
<dbReference type="Pfam" id="PF01419">
    <property type="entry name" value="Jacalin"/>
    <property type="match status" value="1"/>
</dbReference>
<reference evidence="4 5" key="1">
    <citation type="submission" date="2017-11" db="EMBL/GenBank/DDBJ databases">
        <title>De-novo sequencing of pomegranate (Punica granatum L.) genome.</title>
        <authorList>
            <person name="Akparov Z."/>
            <person name="Amiraslanov A."/>
            <person name="Hajiyeva S."/>
            <person name="Abbasov M."/>
            <person name="Kaur K."/>
            <person name="Hamwieh A."/>
            <person name="Solovyev V."/>
            <person name="Salamov A."/>
            <person name="Braich B."/>
            <person name="Kosarev P."/>
            <person name="Mahmoud A."/>
            <person name="Hajiyev E."/>
            <person name="Babayeva S."/>
            <person name="Izzatullayeva V."/>
            <person name="Mammadov A."/>
            <person name="Mammadov A."/>
            <person name="Sharifova S."/>
            <person name="Ojaghi J."/>
            <person name="Eynullazada K."/>
            <person name="Bayramov B."/>
            <person name="Abdulazimova A."/>
            <person name="Shahmuradov I."/>
        </authorList>
    </citation>
    <scope>NUCLEOTIDE SEQUENCE [LARGE SCALE GENOMIC DNA]</scope>
    <source>
        <strain evidence="5">cv. AG2017</strain>
        <tissue evidence="4">Leaf</tissue>
    </source>
</reference>
<dbReference type="InterPro" id="IPR036404">
    <property type="entry name" value="Jacalin-like_lectin_dom_sf"/>
</dbReference>
<dbReference type="InterPro" id="IPR042197">
    <property type="entry name" value="Apaf_helical"/>
</dbReference>
<accession>A0A2I0I5M5</accession>
<dbReference type="GO" id="GO:0006952">
    <property type="term" value="P:defense response"/>
    <property type="evidence" value="ECO:0007669"/>
    <property type="project" value="InterPro"/>
</dbReference>
<dbReference type="SUPFAM" id="SSF51101">
    <property type="entry name" value="Mannose-binding lectins"/>
    <property type="match status" value="1"/>
</dbReference>
<dbReference type="InterPro" id="IPR044974">
    <property type="entry name" value="Disease_R_plants"/>
</dbReference>
<evidence type="ECO:0000256" key="1">
    <source>
        <dbReference type="ARBA" id="ARBA00006568"/>
    </source>
</evidence>
<organism evidence="4 5">
    <name type="scientific">Punica granatum</name>
    <name type="common">Pomegranate</name>
    <dbReference type="NCBI Taxonomy" id="22663"/>
    <lineage>
        <taxon>Eukaryota</taxon>
        <taxon>Viridiplantae</taxon>
        <taxon>Streptophyta</taxon>
        <taxon>Embryophyta</taxon>
        <taxon>Tracheophyta</taxon>
        <taxon>Spermatophyta</taxon>
        <taxon>Magnoliopsida</taxon>
        <taxon>eudicotyledons</taxon>
        <taxon>Gunneridae</taxon>
        <taxon>Pentapetalae</taxon>
        <taxon>rosids</taxon>
        <taxon>malvids</taxon>
        <taxon>Myrtales</taxon>
        <taxon>Lythraceae</taxon>
        <taxon>Punica</taxon>
    </lineage>
</organism>
<dbReference type="SUPFAM" id="SSF52540">
    <property type="entry name" value="P-loop containing nucleoside triphosphate hydrolases"/>
    <property type="match status" value="1"/>
</dbReference>
<dbReference type="Proteomes" id="UP000233551">
    <property type="component" value="Unassembled WGS sequence"/>
</dbReference>
<evidence type="ECO:0000313" key="4">
    <source>
        <dbReference type="EMBL" id="PKI39271.1"/>
    </source>
</evidence>
<keyword evidence="5" id="KW-1185">Reference proteome</keyword>
<comment type="caution">
    <text evidence="4">The sequence shown here is derived from an EMBL/GenBank/DDBJ whole genome shotgun (WGS) entry which is preliminary data.</text>
</comment>
<dbReference type="PANTHER" id="PTHR11017:SF385">
    <property type="entry name" value="DISEASE RESISTANCE PROTEIN (TIR-NBS-LRR CLASS)-RELATED"/>
    <property type="match status" value="1"/>
</dbReference>
<keyword evidence="2" id="KW-0430">Lectin</keyword>
<dbReference type="InterPro" id="IPR001229">
    <property type="entry name" value="Jacalin-like_lectin_dom"/>
</dbReference>
<dbReference type="Gene3D" id="1.10.8.430">
    <property type="entry name" value="Helical domain of apoptotic protease-activating factors"/>
    <property type="match status" value="1"/>
</dbReference>
<sequence>MASGLGPEESLQLFNRHAFSADHPGECYSELSKSVLHYAGGLPLALTTLGSFLHKKTKDQWHMVLKKLARYLYLDSVGVHLEPVSIAYPVKMAPMEIKLDYLNEFLASISGYMRQECNPVIVQSLTFHSNKRIYGL</sequence>
<comment type="similarity">
    <text evidence="1">Belongs to the jacalin lectin family.</text>
</comment>
<proteinExistence type="inferred from homology"/>
<dbReference type="AlphaFoldDB" id="A0A2I0I5M5"/>
<dbReference type="EMBL" id="PGOL01003834">
    <property type="protein sequence ID" value="PKI39271.1"/>
    <property type="molecule type" value="Genomic_DNA"/>
</dbReference>
<dbReference type="InterPro" id="IPR027417">
    <property type="entry name" value="P-loop_NTPase"/>
</dbReference>
<dbReference type="PANTHER" id="PTHR11017">
    <property type="entry name" value="LEUCINE-RICH REPEAT-CONTAINING PROTEIN"/>
    <property type="match status" value="1"/>
</dbReference>
<name>A0A2I0I5M5_PUNGR</name>
<feature type="domain" description="Jacalin-type lectin" evidence="3">
    <location>
        <begin position="95"/>
        <end position="135"/>
    </location>
</feature>
<gene>
    <name evidence="4" type="ORF">CRG98_040327</name>
</gene>
<dbReference type="GO" id="GO:0043531">
    <property type="term" value="F:ADP binding"/>
    <property type="evidence" value="ECO:0007669"/>
    <property type="project" value="InterPro"/>
</dbReference>